<evidence type="ECO:0000313" key="2">
    <source>
        <dbReference type="Proteomes" id="UP001291623"/>
    </source>
</evidence>
<evidence type="ECO:0000313" key="1">
    <source>
        <dbReference type="EMBL" id="KAK4354429.1"/>
    </source>
</evidence>
<organism evidence="1 2">
    <name type="scientific">Anisodus tanguticus</name>
    <dbReference type="NCBI Taxonomy" id="243964"/>
    <lineage>
        <taxon>Eukaryota</taxon>
        <taxon>Viridiplantae</taxon>
        <taxon>Streptophyta</taxon>
        <taxon>Embryophyta</taxon>
        <taxon>Tracheophyta</taxon>
        <taxon>Spermatophyta</taxon>
        <taxon>Magnoliopsida</taxon>
        <taxon>eudicotyledons</taxon>
        <taxon>Gunneridae</taxon>
        <taxon>Pentapetalae</taxon>
        <taxon>asterids</taxon>
        <taxon>lamiids</taxon>
        <taxon>Solanales</taxon>
        <taxon>Solanaceae</taxon>
        <taxon>Solanoideae</taxon>
        <taxon>Hyoscyameae</taxon>
        <taxon>Anisodus</taxon>
    </lineage>
</organism>
<dbReference type="EMBL" id="JAVYJV010000014">
    <property type="protein sequence ID" value="KAK4354429.1"/>
    <property type="molecule type" value="Genomic_DNA"/>
</dbReference>
<gene>
    <name evidence="1" type="ORF">RND71_026623</name>
</gene>
<accession>A0AAE1VAP0</accession>
<keyword evidence="2" id="KW-1185">Reference proteome</keyword>
<protein>
    <submittedName>
        <fullName evidence="1">Uncharacterized protein</fullName>
    </submittedName>
</protein>
<comment type="caution">
    <text evidence="1">The sequence shown here is derived from an EMBL/GenBank/DDBJ whole genome shotgun (WGS) entry which is preliminary data.</text>
</comment>
<reference evidence="1" key="1">
    <citation type="submission" date="2023-12" db="EMBL/GenBank/DDBJ databases">
        <title>Genome assembly of Anisodus tanguticus.</title>
        <authorList>
            <person name="Wang Y.-J."/>
        </authorList>
    </citation>
    <scope>NUCLEOTIDE SEQUENCE</scope>
    <source>
        <strain evidence="1">KB-2021</strain>
        <tissue evidence="1">Leaf</tissue>
    </source>
</reference>
<dbReference type="AlphaFoldDB" id="A0AAE1VAP0"/>
<proteinExistence type="predicted"/>
<name>A0AAE1VAP0_9SOLA</name>
<sequence length="212" mass="24442">MEKSSMIDEVSSKLRHWGDALRENLFHMGTGSEFMTQGDSPTGGPILPDERRADVRRDLRREKARTFSLNQRKIQVDLFRQLQQLSIDRRPYLYSEGGVASSRLCSSKKIEPTELPFLCLEIDSINKNHNEMLLACQSKQPVEKSHHPLLLSWSKKQGIKRIFPLSISSKVIKRLSDCRGTNTTFLQLAERHFTLILRYILSLGDRFIGNDR</sequence>
<dbReference type="Proteomes" id="UP001291623">
    <property type="component" value="Unassembled WGS sequence"/>
</dbReference>